<proteinExistence type="predicted"/>
<dbReference type="GO" id="GO:0003677">
    <property type="term" value="F:DNA binding"/>
    <property type="evidence" value="ECO:0007669"/>
    <property type="project" value="UniProtKB-KW"/>
</dbReference>
<evidence type="ECO:0000313" key="6">
    <source>
        <dbReference type="EMBL" id="CUH71342.1"/>
    </source>
</evidence>
<dbReference type="Proteomes" id="UP000051086">
    <property type="component" value="Unassembled WGS sequence"/>
</dbReference>
<sequence length="140" mass="15100">MEAQHMAGHLIRRLHQLSTQVFAMRLKKLGLELTPVQFAALDAIGAHPGADQASIAALIAYDKATIGGVIDRLEAKGLIARMPSVSDRRARVVNLTESGAKLLAQVTPVVRDLQDEILGQLDSSERKTFLALAAKALPNR</sequence>
<dbReference type="InterPro" id="IPR036390">
    <property type="entry name" value="WH_DNA-bd_sf"/>
</dbReference>
<reference evidence="6 8" key="2">
    <citation type="submission" date="2015-09" db="EMBL/GenBank/DDBJ databases">
        <authorList>
            <consortium name="Swine Surveillance"/>
        </authorList>
    </citation>
    <scope>NUCLEOTIDE SEQUENCE [LARGE SCALE GENOMIC DNA]</scope>
    <source>
        <strain evidence="6 8">5120</strain>
    </source>
</reference>
<evidence type="ECO:0000259" key="4">
    <source>
        <dbReference type="PROSITE" id="PS50995"/>
    </source>
</evidence>
<protein>
    <submittedName>
        <fullName evidence="6">Nicotinate degradation protein R</fullName>
    </submittedName>
</protein>
<keyword evidence="2" id="KW-0238">DNA-binding</keyword>
<feature type="domain" description="HTH marR-type" evidence="4">
    <location>
        <begin position="7"/>
        <end position="138"/>
    </location>
</feature>
<dbReference type="PRINTS" id="PR00598">
    <property type="entry name" value="HTHMARR"/>
</dbReference>
<dbReference type="OrthoDB" id="7349109at2"/>
<dbReference type="Pfam" id="PF01047">
    <property type="entry name" value="MarR"/>
    <property type="match status" value="1"/>
</dbReference>
<dbReference type="GO" id="GO:0003700">
    <property type="term" value="F:DNA-binding transcription factor activity"/>
    <property type="evidence" value="ECO:0007669"/>
    <property type="project" value="InterPro"/>
</dbReference>
<keyword evidence="1" id="KW-0805">Transcription regulation</keyword>
<gene>
    <name evidence="6" type="primary">nicR</name>
    <name evidence="5" type="ORF">TL5118_02769</name>
    <name evidence="6" type="ORF">TL5120_01128</name>
</gene>
<dbReference type="GO" id="GO:0006950">
    <property type="term" value="P:response to stress"/>
    <property type="evidence" value="ECO:0007669"/>
    <property type="project" value="TreeGrafter"/>
</dbReference>
<evidence type="ECO:0000256" key="1">
    <source>
        <dbReference type="ARBA" id="ARBA00023015"/>
    </source>
</evidence>
<accession>A0A0P1FLD2</accession>
<dbReference type="InterPro" id="IPR000835">
    <property type="entry name" value="HTH_MarR-typ"/>
</dbReference>
<keyword evidence="3" id="KW-0804">Transcription</keyword>
<organism evidence="6 8">
    <name type="scientific">Thalassovita autumnalis</name>
    <dbReference type="NCBI Taxonomy" id="2072972"/>
    <lineage>
        <taxon>Bacteria</taxon>
        <taxon>Pseudomonadati</taxon>
        <taxon>Pseudomonadota</taxon>
        <taxon>Alphaproteobacteria</taxon>
        <taxon>Rhodobacterales</taxon>
        <taxon>Roseobacteraceae</taxon>
        <taxon>Thalassovita</taxon>
    </lineage>
</organism>
<dbReference type="SUPFAM" id="SSF46785">
    <property type="entry name" value="Winged helix' DNA-binding domain"/>
    <property type="match status" value="1"/>
</dbReference>
<dbReference type="PROSITE" id="PS50995">
    <property type="entry name" value="HTH_MARR_2"/>
    <property type="match status" value="1"/>
</dbReference>
<evidence type="ECO:0000256" key="2">
    <source>
        <dbReference type="ARBA" id="ARBA00023125"/>
    </source>
</evidence>
<dbReference type="InterPro" id="IPR023187">
    <property type="entry name" value="Tscrpt_reg_MarR-type_CS"/>
</dbReference>
<dbReference type="EMBL" id="CYSB01000036">
    <property type="protein sequence ID" value="CUH68808.1"/>
    <property type="molecule type" value="Genomic_DNA"/>
</dbReference>
<dbReference type="EMBL" id="CYSC01000020">
    <property type="protein sequence ID" value="CUH71342.1"/>
    <property type="molecule type" value="Genomic_DNA"/>
</dbReference>
<evidence type="ECO:0000313" key="5">
    <source>
        <dbReference type="EMBL" id="CUH68808.1"/>
    </source>
</evidence>
<evidence type="ECO:0000256" key="3">
    <source>
        <dbReference type="ARBA" id="ARBA00023163"/>
    </source>
</evidence>
<dbReference type="RefSeq" id="WP_058242666.1">
    <property type="nucleotide sequence ID" value="NZ_CYSB01000036.1"/>
</dbReference>
<dbReference type="InterPro" id="IPR036388">
    <property type="entry name" value="WH-like_DNA-bd_sf"/>
</dbReference>
<dbReference type="Gene3D" id="1.10.10.10">
    <property type="entry name" value="Winged helix-like DNA-binding domain superfamily/Winged helix DNA-binding domain"/>
    <property type="match status" value="1"/>
</dbReference>
<dbReference type="AlphaFoldDB" id="A0A0P1FLD2"/>
<dbReference type="SMART" id="SM00347">
    <property type="entry name" value="HTH_MARR"/>
    <property type="match status" value="1"/>
</dbReference>
<dbReference type="Proteomes" id="UP000051887">
    <property type="component" value="Unassembled WGS sequence"/>
</dbReference>
<evidence type="ECO:0000313" key="7">
    <source>
        <dbReference type="Proteomes" id="UP000051086"/>
    </source>
</evidence>
<dbReference type="PROSITE" id="PS01117">
    <property type="entry name" value="HTH_MARR_1"/>
    <property type="match status" value="1"/>
</dbReference>
<keyword evidence="7" id="KW-1185">Reference proteome</keyword>
<evidence type="ECO:0000313" key="8">
    <source>
        <dbReference type="Proteomes" id="UP000051887"/>
    </source>
</evidence>
<name>A0A0P1FLD2_9RHOB</name>
<dbReference type="InterPro" id="IPR039422">
    <property type="entry name" value="MarR/SlyA-like"/>
</dbReference>
<dbReference type="PANTHER" id="PTHR33164">
    <property type="entry name" value="TRANSCRIPTIONAL REGULATOR, MARR FAMILY"/>
    <property type="match status" value="1"/>
</dbReference>
<reference evidence="5 7" key="1">
    <citation type="submission" date="2015-09" db="EMBL/GenBank/DDBJ databases">
        <authorList>
            <person name="Rodrigo-Torres L."/>
            <person name="Arahal D.R."/>
        </authorList>
    </citation>
    <scope>NUCLEOTIDE SEQUENCE [LARGE SCALE GENOMIC DNA]</scope>
    <source>
        <strain evidence="5 7">CECT 5118</strain>
    </source>
</reference>
<dbReference type="PANTHER" id="PTHR33164:SF95">
    <property type="entry name" value="TRANSCRIPTIONAL REGULATOR"/>
    <property type="match status" value="1"/>
</dbReference>